<feature type="domain" description="DUF695" evidence="1">
    <location>
        <begin position="238"/>
        <end position="360"/>
    </location>
</feature>
<dbReference type="Proteomes" id="UP000199031">
    <property type="component" value="Unassembled WGS sequence"/>
</dbReference>
<dbReference type="InterPro" id="IPR016097">
    <property type="entry name" value="DUF695"/>
</dbReference>
<evidence type="ECO:0000259" key="1">
    <source>
        <dbReference type="Pfam" id="PF05117"/>
    </source>
</evidence>
<dbReference type="EMBL" id="FOXQ01000006">
    <property type="protein sequence ID" value="SFQ20602.1"/>
    <property type="molecule type" value="Genomic_DNA"/>
</dbReference>
<accession>A0A1I5WL77</accession>
<dbReference type="AlphaFoldDB" id="A0A1I5WL77"/>
<proteinExistence type="predicted"/>
<protein>
    <recommendedName>
        <fullName evidence="1">DUF695 domain-containing protein</fullName>
    </recommendedName>
</protein>
<sequence>MGLLKKIFTKRFQSDLYRNFWDWFQKNEKDFHTVIKNKGNIEEAFFNKLAPKLNEVSKDIFYLTGMSNDNTVELIFTAEGVIKNIVFIEELVAAAPKIKGWKFTALKPALDIKNVVINMSGYSFNSENIWFYENGDDEYPDEINISIVHDDLVEDNWQAITNGVYVFLDNYIGELNFATTIDNMKVIRKALANRPLIPIEKLKTYLKWREKEFVEKYDGIRHSSENDQYATLKVALKNGNSLIATMNMDLLEWDGKSSHPWIGEFEIKYKGEYGGGMPDKTVAELLNVIEEKICEDLKDADGYLNVGRQTAESIREIYFACKDFRKPSKVFDKVKRHFDDKFEISYNIYKDKYWRSFNRFKQN</sequence>
<reference evidence="2 3" key="1">
    <citation type="submission" date="2016-10" db="EMBL/GenBank/DDBJ databases">
        <authorList>
            <person name="de Groot N.N."/>
        </authorList>
    </citation>
    <scope>NUCLEOTIDE SEQUENCE [LARGE SCALE GENOMIC DNA]</scope>
    <source>
        <strain evidence="2 3">DSM 28286</strain>
    </source>
</reference>
<evidence type="ECO:0000313" key="3">
    <source>
        <dbReference type="Proteomes" id="UP000199031"/>
    </source>
</evidence>
<dbReference type="STRING" id="1465490.SAMN05444277_106268"/>
<name>A0A1I5WL77_9BACT</name>
<keyword evidence="3" id="KW-1185">Reference proteome</keyword>
<evidence type="ECO:0000313" key="2">
    <source>
        <dbReference type="EMBL" id="SFQ20602.1"/>
    </source>
</evidence>
<dbReference type="RefSeq" id="WP_090658697.1">
    <property type="nucleotide sequence ID" value="NZ_FOXQ01000006.1"/>
</dbReference>
<gene>
    <name evidence="2" type="ORF">SAMN05444277_106268</name>
</gene>
<dbReference type="Pfam" id="PF05117">
    <property type="entry name" value="DUF695"/>
    <property type="match status" value="1"/>
</dbReference>
<organism evidence="2 3">
    <name type="scientific">Parafilimonas terrae</name>
    <dbReference type="NCBI Taxonomy" id="1465490"/>
    <lineage>
        <taxon>Bacteria</taxon>
        <taxon>Pseudomonadati</taxon>
        <taxon>Bacteroidota</taxon>
        <taxon>Chitinophagia</taxon>
        <taxon>Chitinophagales</taxon>
        <taxon>Chitinophagaceae</taxon>
        <taxon>Parafilimonas</taxon>
    </lineage>
</organism>
<dbReference type="OrthoDB" id="9151249at2"/>